<feature type="region of interest" description="Disordered" evidence="6">
    <location>
        <begin position="209"/>
        <end position="232"/>
    </location>
</feature>
<dbReference type="Gene3D" id="1.25.40.20">
    <property type="entry name" value="Ankyrin repeat-containing domain"/>
    <property type="match status" value="1"/>
</dbReference>
<keyword evidence="2" id="KW-0963">Cytoplasm</keyword>
<feature type="repeat" description="TPR" evidence="5">
    <location>
        <begin position="315"/>
        <end position="348"/>
    </location>
</feature>
<dbReference type="GO" id="GO:0005737">
    <property type="term" value="C:cytoplasm"/>
    <property type="evidence" value="ECO:0007669"/>
    <property type="project" value="UniProtKB-SubCell"/>
</dbReference>
<dbReference type="SUPFAM" id="SSF48403">
    <property type="entry name" value="Ankyrin repeat"/>
    <property type="match status" value="1"/>
</dbReference>
<dbReference type="SMART" id="SM00028">
    <property type="entry name" value="TPR"/>
    <property type="match status" value="6"/>
</dbReference>
<dbReference type="EMBL" id="QEAN01000323">
    <property type="protein sequence ID" value="TPX40185.1"/>
    <property type="molecule type" value="Genomic_DNA"/>
</dbReference>
<accession>A0A507CMR3</accession>
<feature type="region of interest" description="Disordered" evidence="6">
    <location>
        <begin position="144"/>
        <end position="171"/>
    </location>
</feature>
<evidence type="ECO:0000259" key="7">
    <source>
        <dbReference type="SMART" id="SM00727"/>
    </source>
</evidence>
<evidence type="ECO:0000256" key="5">
    <source>
        <dbReference type="PROSITE-ProRule" id="PRU00339"/>
    </source>
</evidence>
<dbReference type="FunFam" id="1.10.260.100:FF:000002">
    <property type="entry name" value="Stress-induced-phosphoprotein 1 (Hsp70/Hsp90-organizing)"/>
    <property type="match status" value="1"/>
</dbReference>
<reference evidence="8 9" key="1">
    <citation type="journal article" date="2019" name="Sci. Rep.">
        <title>Comparative genomics of chytrid fungi reveal insights into the obligate biotrophic and pathogenic lifestyle of Synchytrium endobioticum.</title>
        <authorList>
            <person name="van de Vossenberg B.T.L.H."/>
            <person name="Warris S."/>
            <person name="Nguyen H.D.T."/>
            <person name="van Gent-Pelzer M.P.E."/>
            <person name="Joly D.L."/>
            <person name="van de Geest H.C."/>
            <person name="Bonants P.J.M."/>
            <person name="Smith D.S."/>
            <person name="Levesque C.A."/>
            <person name="van der Lee T.A.J."/>
        </authorList>
    </citation>
    <scope>NUCLEOTIDE SEQUENCE [LARGE SCALE GENOMIC DNA]</scope>
    <source>
        <strain evidence="8 9">MB42</strain>
    </source>
</reference>
<feature type="compositionally biased region" description="Basic and acidic residues" evidence="6">
    <location>
        <begin position="153"/>
        <end position="171"/>
    </location>
</feature>
<dbReference type="SUPFAM" id="SSF48452">
    <property type="entry name" value="TPR-like"/>
    <property type="match status" value="2"/>
</dbReference>
<organism evidence="8 9">
    <name type="scientific">Synchytrium endobioticum</name>
    <dbReference type="NCBI Taxonomy" id="286115"/>
    <lineage>
        <taxon>Eukaryota</taxon>
        <taxon>Fungi</taxon>
        <taxon>Fungi incertae sedis</taxon>
        <taxon>Chytridiomycota</taxon>
        <taxon>Chytridiomycota incertae sedis</taxon>
        <taxon>Chytridiomycetes</taxon>
        <taxon>Synchytriales</taxon>
        <taxon>Synchytriaceae</taxon>
        <taxon>Synchytrium</taxon>
    </lineage>
</organism>
<dbReference type="VEuPathDB" id="FungiDB:SeMB42_g06104"/>
<keyword evidence="4 5" id="KW-0802">TPR repeat</keyword>
<comment type="subcellular location">
    <subcellularLocation>
        <location evidence="1">Cytoplasm</location>
    </subcellularLocation>
</comment>
<dbReference type="InterPro" id="IPR041243">
    <property type="entry name" value="STI1/HOP_DP"/>
</dbReference>
<feature type="region of interest" description="Disordered" evidence="6">
    <location>
        <begin position="298"/>
        <end position="321"/>
    </location>
</feature>
<dbReference type="SMART" id="SM00727">
    <property type="entry name" value="STI1"/>
    <property type="match status" value="1"/>
</dbReference>
<evidence type="ECO:0000256" key="3">
    <source>
        <dbReference type="ARBA" id="ARBA00022737"/>
    </source>
</evidence>
<feature type="repeat" description="TPR" evidence="5">
    <location>
        <begin position="390"/>
        <end position="423"/>
    </location>
</feature>
<protein>
    <recommendedName>
        <fullName evidence="7">STI1 domain-containing protein</fullName>
    </recommendedName>
</protein>
<dbReference type="Pfam" id="PF12796">
    <property type="entry name" value="Ank_2"/>
    <property type="match status" value="1"/>
</dbReference>
<dbReference type="FunFam" id="1.25.40.10:FF:000010">
    <property type="entry name" value="Stress-induced phosphoprotein 1"/>
    <property type="match status" value="1"/>
</dbReference>
<dbReference type="InterPro" id="IPR019734">
    <property type="entry name" value="TPR_rpt"/>
</dbReference>
<dbReference type="PANTHER" id="PTHR22904:SF523">
    <property type="entry name" value="STRESS-INDUCED-PHOSPHOPROTEIN 1"/>
    <property type="match status" value="1"/>
</dbReference>
<dbReference type="Proteomes" id="UP000317494">
    <property type="component" value="Unassembled WGS sequence"/>
</dbReference>
<dbReference type="AlphaFoldDB" id="A0A507CMR3"/>
<keyword evidence="9" id="KW-1185">Reference proteome</keyword>
<sequence>MADHNQGTLLHCAARLDARRLDVVCLLGEDFNASVSVVNRFARSLIYEAIRDAECVSYLLDKGVDPNQFKHGTWARLMYASMKNCVDSAKFLLHRGAQTTIKNTDGLTAAAAAAADASVSNSLLTSNSNFIFTIFTQPVRRNTANSAGSMARPDQKNARSELETELKETSRDQLVDAVDESYGADPRLKTHGPPKLMDALLNLGKQAMTPQSQAAKDGMETRRRVKEGGEGTDVEKKNYKNYFVFEAGIKSIDPHENYQYMEMQCQCQWNARLASRFVSTSNAKSTLAVPFGEPCRISRNTVDQPPMEATARTASDEEKERGNAAYKARKFEEALQHYDKAWEADKSNIAVLTNKAAVLFEMEKYDECIKTCEEAIEVGREHRADFKLIARAFARIGNAYAKKSDLENAIKYFNRSLTEHRDAGVLERLRDVGKEKAIKDKESYRDPAKADEAREKGNEYFKQGNWPEAVKSYSEAIRRNDTDARNYANRAAAYIKLMAFQEGDKDCDDAIKLDPNFVKAYIRKAAILIAKRDFTKAIDMLQLARSKDTDGKQTADINHHTMKAYAGLNEVQNSENKEEVLKRAQNDPEVMAILNDPAMRLILQQMQEDPSAAKDHMKNPAVAGKIRTLVNAGILR</sequence>
<feature type="compositionally biased region" description="Basic and acidic residues" evidence="6">
    <location>
        <begin position="217"/>
        <end position="232"/>
    </location>
</feature>
<dbReference type="InterPro" id="IPR002110">
    <property type="entry name" value="Ankyrin_rpt"/>
</dbReference>
<dbReference type="PROSITE" id="PS50005">
    <property type="entry name" value="TPR"/>
    <property type="match status" value="3"/>
</dbReference>
<dbReference type="InterPro" id="IPR006636">
    <property type="entry name" value="STI1_HS-bd"/>
</dbReference>
<proteinExistence type="predicted"/>
<dbReference type="InterPro" id="IPR011990">
    <property type="entry name" value="TPR-like_helical_dom_sf"/>
</dbReference>
<keyword evidence="3" id="KW-0677">Repeat</keyword>
<evidence type="ECO:0000256" key="2">
    <source>
        <dbReference type="ARBA" id="ARBA00022490"/>
    </source>
</evidence>
<gene>
    <name evidence="8" type="ORF">SeMB42_g06104</name>
</gene>
<dbReference type="InterPro" id="IPR036770">
    <property type="entry name" value="Ankyrin_rpt-contain_sf"/>
</dbReference>
<dbReference type="STRING" id="286115.A0A507CMR3"/>
<evidence type="ECO:0000313" key="9">
    <source>
        <dbReference type="Proteomes" id="UP000317494"/>
    </source>
</evidence>
<dbReference type="GO" id="GO:0051879">
    <property type="term" value="F:Hsp90 protein binding"/>
    <property type="evidence" value="ECO:0007669"/>
    <property type="project" value="TreeGrafter"/>
</dbReference>
<name>A0A507CMR3_9FUNG</name>
<dbReference type="Pfam" id="PF17830">
    <property type="entry name" value="STI1-HOP_DP"/>
    <property type="match status" value="1"/>
</dbReference>
<dbReference type="PANTHER" id="PTHR22904">
    <property type="entry name" value="TPR REPEAT CONTAINING PROTEIN"/>
    <property type="match status" value="1"/>
</dbReference>
<comment type="caution">
    <text evidence="8">The sequence shown here is derived from an EMBL/GenBank/DDBJ whole genome shotgun (WGS) entry which is preliminary data.</text>
</comment>
<dbReference type="Pfam" id="PF13414">
    <property type="entry name" value="TPR_11"/>
    <property type="match status" value="1"/>
</dbReference>
<evidence type="ECO:0000256" key="4">
    <source>
        <dbReference type="ARBA" id="ARBA00022803"/>
    </source>
</evidence>
<feature type="domain" description="STI1" evidence="7">
    <location>
        <begin position="587"/>
        <end position="626"/>
    </location>
</feature>
<evidence type="ECO:0000256" key="1">
    <source>
        <dbReference type="ARBA" id="ARBA00004496"/>
    </source>
</evidence>
<dbReference type="Gene3D" id="1.10.260.100">
    <property type="match status" value="1"/>
</dbReference>
<feature type="non-terminal residue" evidence="8">
    <location>
        <position position="636"/>
    </location>
</feature>
<evidence type="ECO:0000256" key="6">
    <source>
        <dbReference type="SAM" id="MobiDB-lite"/>
    </source>
</evidence>
<dbReference type="Gene3D" id="1.25.40.10">
    <property type="entry name" value="Tetratricopeptide repeat domain"/>
    <property type="match status" value="2"/>
</dbReference>
<evidence type="ECO:0000313" key="8">
    <source>
        <dbReference type="EMBL" id="TPX40185.1"/>
    </source>
</evidence>
<feature type="repeat" description="TPR" evidence="5">
    <location>
        <begin position="450"/>
        <end position="483"/>
    </location>
</feature>
<dbReference type="Pfam" id="PF13424">
    <property type="entry name" value="TPR_12"/>
    <property type="match status" value="1"/>
</dbReference>